<feature type="region of interest" description="Disordered" evidence="1">
    <location>
        <begin position="1"/>
        <end position="49"/>
    </location>
</feature>
<name>A0ABN9RMW4_9DINO</name>
<proteinExistence type="predicted"/>
<evidence type="ECO:0008006" key="4">
    <source>
        <dbReference type="Google" id="ProtNLM"/>
    </source>
</evidence>
<gene>
    <name evidence="2" type="ORF">PCOR1329_LOCUS22161</name>
</gene>
<protein>
    <recommendedName>
        <fullName evidence="4">Protein transport protein SEC23</fullName>
    </recommendedName>
</protein>
<reference evidence="2" key="1">
    <citation type="submission" date="2023-10" db="EMBL/GenBank/DDBJ databases">
        <authorList>
            <person name="Chen Y."/>
            <person name="Shah S."/>
            <person name="Dougan E. K."/>
            <person name="Thang M."/>
            <person name="Chan C."/>
        </authorList>
    </citation>
    <scope>NUCLEOTIDE SEQUENCE [LARGE SCALE GENOMIC DNA]</scope>
</reference>
<evidence type="ECO:0000313" key="3">
    <source>
        <dbReference type="Proteomes" id="UP001189429"/>
    </source>
</evidence>
<dbReference type="EMBL" id="CAUYUJ010007368">
    <property type="protein sequence ID" value="CAK0820511.1"/>
    <property type="molecule type" value="Genomic_DNA"/>
</dbReference>
<sequence length="107" mass="12023">GRPPSPAWHRRERRQRATARRRLRAAGDLDKLKKHHGSSPPSATASMARRGGAQYTVCRSCNKCTYDSTLAKNGWKCWRCNELVKLSRQSNLTAMCRSISGSIPLKI</sequence>
<evidence type="ECO:0000313" key="2">
    <source>
        <dbReference type="EMBL" id="CAK0820511.1"/>
    </source>
</evidence>
<comment type="caution">
    <text evidence="2">The sequence shown here is derived from an EMBL/GenBank/DDBJ whole genome shotgun (WGS) entry which is preliminary data.</text>
</comment>
<dbReference type="Proteomes" id="UP001189429">
    <property type="component" value="Unassembled WGS sequence"/>
</dbReference>
<organism evidence="2 3">
    <name type="scientific">Prorocentrum cordatum</name>
    <dbReference type="NCBI Taxonomy" id="2364126"/>
    <lineage>
        <taxon>Eukaryota</taxon>
        <taxon>Sar</taxon>
        <taxon>Alveolata</taxon>
        <taxon>Dinophyceae</taxon>
        <taxon>Prorocentrales</taxon>
        <taxon>Prorocentraceae</taxon>
        <taxon>Prorocentrum</taxon>
    </lineage>
</organism>
<accession>A0ABN9RMW4</accession>
<feature type="non-terminal residue" evidence="2">
    <location>
        <position position="1"/>
    </location>
</feature>
<feature type="compositionally biased region" description="Basic residues" evidence="1">
    <location>
        <begin position="8"/>
        <end position="24"/>
    </location>
</feature>
<keyword evidence="3" id="KW-1185">Reference proteome</keyword>
<evidence type="ECO:0000256" key="1">
    <source>
        <dbReference type="SAM" id="MobiDB-lite"/>
    </source>
</evidence>